<evidence type="ECO:0000313" key="3">
    <source>
        <dbReference type="EMBL" id="MFI0796675.1"/>
    </source>
</evidence>
<dbReference type="EMBL" id="JBIRPU010000031">
    <property type="protein sequence ID" value="MFI0796675.1"/>
    <property type="molecule type" value="Genomic_DNA"/>
</dbReference>
<name>A0ABW7SUD2_9ACTN</name>
<gene>
    <name evidence="3" type="ORF">ACH4OY_28905</name>
</gene>
<proteinExistence type="predicted"/>
<comment type="caution">
    <text evidence="3">The sequence shown here is derived from an EMBL/GenBank/DDBJ whole genome shotgun (WGS) entry which is preliminary data.</text>
</comment>
<evidence type="ECO:0000256" key="1">
    <source>
        <dbReference type="SAM" id="MobiDB-lite"/>
    </source>
</evidence>
<evidence type="ECO:0008006" key="5">
    <source>
        <dbReference type="Google" id="ProtNLM"/>
    </source>
</evidence>
<feature type="transmembrane region" description="Helical" evidence="2">
    <location>
        <begin position="76"/>
        <end position="97"/>
    </location>
</feature>
<feature type="transmembrane region" description="Helical" evidence="2">
    <location>
        <begin position="52"/>
        <end position="70"/>
    </location>
</feature>
<protein>
    <recommendedName>
        <fullName evidence="5">Sensor domain-containing protein</fullName>
    </recommendedName>
</protein>
<accession>A0ABW7SUD2</accession>
<keyword evidence="4" id="KW-1185">Reference proteome</keyword>
<keyword evidence="2" id="KW-0472">Membrane</keyword>
<feature type="transmembrane region" description="Helical" evidence="2">
    <location>
        <begin position="148"/>
        <end position="167"/>
    </location>
</feature>
<dbReference type="RefSeq" id="WP_396685020.1">
    <property type="nucleotide sequence ID" value="NZ_JBIRPU010000031.1"/>
</dbReference>
<keyword evidence="2" id="KW-1133">Transmembrane helix</keyword>
<feature type="region of interest" description="Disordered" evidence="1">
    <location>
        <begin position="1"/>
        <end position="23"/>
    </location>
</feature>
<keyword evidence="2" id="KW-0812">Transmembrane</keyword>
<dbReference type="Proteomes" id="UP001611075">
    <property type="component" value="Unassembled WGS sequence"/>
</dbReference>
<feature type="compositionally biased region" description="Basic residues" evidence="1">
    <location>
        <begin position="8"/>
        <end position="19"/>
    </location>
</feature>
<sequence length="201" mass="21980">MSVSRIVTTRRHPARRPRRAPRDRVPGAVDVALAEFAALRGEIDNLASAHRATMGLNITVVVALAGFVLTNHADPHLILALPPASGAIGLVYQWYVLHAKKIGDYINEHLRPMLVEHTGDDRVLGWEHQLRTTVYPTVGSNLSGRLSYLLLFPAVPVVSLAAAVPLLDSGWYVAAWVVGAALSATQITIWARQARSWVCWT</sequence>
<reference evidence="3 4" key="1">
    <citation type="submission" date="2024-10" db="EMBL/GenBank/DDBJ databases">
        <title>The Natural Products Discovery Center: Release of the First 8490 Sequenced Strains for Exploring Actinobacteria Biosynthetic Diversity.</title>
        <authorList>
            <person name="Kalkreuter E."/>
            <person name="Kautsar S.A."/>
            <person name="Yang D."/>
            <person name="Bader C.D."/>
            <person name="Teijaro C.N."/>
            <person name="Fluegel L."/>
            <person name="Davis C.M."/>
            <person name="Simpson J.R."/>
            <person name="Lauterbach L."/>
            <person name="Steele A.D."/>
            <person name="Gui C."/>
            <person name="Meng S."/>
            <person name="Li G."/>
            <person name="Viehrig K."/>
            <person name="Ye F."/>
            <person name="Su P."/>
            <person name="Kiefer A.F."/>
            <person name="Nichols A."/>
            <person name="Cepeda A.J."/>
            <person name="Yan W."/>
            <person name="Fan B."/>
            <person name="Jiang Y."/>
            <person name="Adhikari A."/>
            <person name="Zheng C.-J."/>
            <person name="Schuster L."/>
            <person name="Cowan T.M."/>
            <person name="Smanski M.J."/>
            <person name="Chevrette M.G."/>
            <person name="De Carvalho L.P.S."/>
            <person name="Shen B."/>
        </authorList>
    </citation>
    <scope>NUCLEOTIDE SEQUENCE [LARGE SCALE GENOMIC DNA]</scope>
    <source>
        <strain evidence="3 4">NPDC021253</strain>
    </source>
</reference>
<feature type="transmembrane region" description="Helical" evidence="2">
    <location>
        <begin position="173"/>
        <end position="191"/>
    </location>
</feature>
<evidence type="ECO:0000256" key="2">
    <source>
        <dbReference type="SAM" id="Phobius"/>
    </source>
</evidence>
<organism evidence="3 4">
    <name type="scientific">Micromonospora rubida</name>
    <dbReference type="NCBI Taxonomy" id="2697657"/>
    <lineage>
        <taxon>Bacteria</taxon>
        <taxon>Bacillati</taxon>
        <taxon>Actinomycetota</taxon>
        <taxon>Actinomycetes</taxon>
        <taxon>Micromonosporales</taxon>
        <taxon>Micromonosporaceae</taxon>
        <taxon>Micromonospora</taxon>
    </lineage>
</organism>
<evidence type="ECO:0000313" key="4">
    <source>
        <dbReference type="Proteomes" id="UP001611075"/>
    </source>
</evidence>